<dbReference type="Proteomes" id="UP001165960">
    <property type="component" value="Unassembled WGS sequence"/>
</dbReference>
<protein>
    <submittedName>
        <fullName evidence="1">Uncharacterized protein</fullName>
    </submittedName>
</protein>
<name>A0ACC2U978_9FUNG</name>
<keyword evidence="2" id="KW-1185">Reference proteome</keyword>
<organism evidence="1 2">
    <name type="scientific">Entomophthora muscae</name>
    <dbReference type="NCBI Taxonomy" id="34485"/>
    <lineage>
        <taxon>Eukaryota</taxon>
        <taxon>Fungi</taxon>
        <taxon>Fungi incertae sedis</taxon>
        <taxon>Zoopagomycota</taxon>
        <taxon>Entomophthoromycotina</taxon>
        <taxon>Entomophthoromycetes</taxon>
        <taxon>Entomophthorales</taxon>
        <taxon>Entomophthoraceae</taxon>
        <taxon>Entomophthora</taxon>
    </lineage>
</organism>
<proteinExistence type="predicted"/>
<dbReference type="EMBL" id="QTSX02000965">
    <property type="protein sequence ID" value="KAJ9083605.1"/>
    <property type="molecule type" value="Genomic_DNA"/>
</dbReference>
<reference evidence="1" key="1">
    <citation type="submission" date="2022-04" db="EMBL/GenBank/DDBJ databases">
        <title>Genome of the entomopathogenic fungus Entomophthora muscae.</title>
        <authorList>
            <person name="Elya C."/>
            <person name="Lovett B.R."/>
            <person name="Lee E."/>
            <person name="Macias A.M."/>
            <person name="Hajek A.E."/>
            <person name="De Bivort B.L."/>
            <person name="Kasson M.T."/>
            <person name="De Fine Licht H.H."/>
            <person name="Stajich J.E."/>
        </authorList>
    </citation>
    <scope>NUCLEOTIDE SEQUENCE</scope>
    <source>
        <strain evidence="1">Berkeley</strain>
    </source>
</reference>
<evidence type="ECO:0000313" key="1">
    <source>
        <dbReference type="EMBL" id="KAJ9083605.1"/>
    </source>
</evidence>
<accession>A0ACC2U978</accession>
<gene>
    <name evidence="1" type="ORF">DSO57_1033037</name>
</gene>
<comment type="caution">
    <text evidence="1">The sequence shown here is derived from an EMBL/GenBank/DDBJ whole genome shotgun (WGS) entry which is preliminary data.</text>
</comment>
<evidence type="ECO:0000313" key="2">
    <source>
        <dbReference type="Proteomes" id="UP001165960"/>
    </source>
</evidence>
<sequence>MEKTPAEQGWATCDFSPDTLMNQAGDLRSPPSTHGHEAFALVAKTEVNHPELNSQAGSFKSHPEGLKVPVQRVIRPRAFPSQDKMKNIEPIQACMDSDESAYRLNQVIGIGTFGRVYHASCLSGQLEGLEVAIKKNSEKQINRDWMDTLPSRRIDPFLY</sequence>